<evidence type="ECO:0000256" key="1">
    <source>
        <dbReference type="ARBA" id="ARBA00023002"/>
    </source>
</evidence>
<protein>
    <submittedName>
        <fullName evidence="3">Glu/Leu/Phe/Val dehydrogenase family protein</fullName>
    </submittedName>
</protein>
<dbReference type="AlphaFoldDB" id="D9PLW7"/>
<dbReference type="GO" id="GO:0004352">
    <property type="term" value="F:glutamate dehydrogenase (NAD+) activity"/>
    <property type="evidence" value="ECO:0007669"/>
    <property type="project" value="TreeGrafter"/>
</dbReference>
<evidence type="ECO:0000259" key="2">
    <source>
        <dbReference type="Pfam" id="PF00208"/>
    </source>
</evidence>
<comment type="caution">
    <text evidence="3">The sequence shown here is derived from an EMBL/GenBank/DDBJ whole genome shotgun (WGS) entry which is preliminary data.</text>
</comment>
<evidence type="ECO:0000313" key="3">
    <source>
        <dbReference type="EMBL" id="EFK95448.1"/>
    </source>
</evidence>
<dbReference type="InterPro" id="IPR006096">
    <property type="entry name" value="Glu/Leu/Phe/Val/Trp_DH_C"/>
</dbReference>
<organism evidence="3">
    <name type="scientific">sediment metagenome</name>
    <dbReference type="NCBI Taxonomy" id="749907"/>
    <lineage>
        <taxon>unclassified sequences</taxon>
        <taxon>metagenomes</taxon>
        <taxon>ecological metagenomes</taxon>
    </lineage>
</organism>
<feature type="domain" description="Glutamate/phenylalanine/leucine/valine/L-tryptophan dehydrogenase C-terminal" evidence="2">
    <location>
        <begin position="17"/>
        <end position="75"/>
    </location>
</feature>
<gene>
    <name evidence="3" type="ORF">LDC_2543</name>
</gene>
<reference evidence="3" key="1">
    <citation type="submission" date="2010-07" db="EMBL/GenBank/DDBJ databases">
        <authorList>
            <consortium name="CONSOLIDER consortium CSD2007-00005"/>
            <person name="Guazzaroni M.-E."/>
            <person name="Richter M."/>
            <person name="Garcia-Salamanca A."/>
            <person name="Yarza P."/>
            <person name="Ferrer M."/>
        </authorList>
    </citation>
    <scope>NUCLEOTIDE SEQUENCE</scope>
</reference>
<dbReference type="PANTHER" id="PTHR11606:SF39">
    <property type="entry name" value="GLUTAMATE_PHENYLALANINE_LEUCINE_VALINE_L-TRYPTOPHAN DEHYDROGENASE C-TERMINAL DOMAIN-CONTAINING PROTEIN"/>
    <property type="match status" value="1"/>
</dbReference>
<feature type="non-terminal residue" evidence="3">
    <location>
        <position position="1"/>
    </location>
</feature>
<dbReference type="Pfam" id="PF00208">
    <property type="entry name" value="ELFV_dehydrog"/>
    <property type="match status" value="1"/>
</dbReference>
<dbReference type="GO" id="GO:0006538">
    <property type="term" value="P:L-glutamate catabolic process"/>
    <property type="evidence" value="ECO:0007669"/>
    <property type="project" value="TreeGrafter"/>
</dbReference>
<proteinExistence type="predicted"/>
<dbReference type="PANTHER" id="PTHR11606">
    <property type="entry name" value="GLUTAMATE DEHYDROGENASE"/>
    <property type="match status" value="1"/>
</dbReference>
<dbReference type="EMBL" id="ADZX01000774">
    <property type="protein sequence ID" value="EFK95448.1"/>
    <property type="molecule type" value="Genomic_DNA"/>
</dbReference>
<keyword evidence="1" id="KW-0560">Oxidoreductase</keyword>
<dbReference type="InterPro" id="IPR036291">
    <property type="entry name" value="NAD(P)-bd_dom_sf"/>
</dbReference>
<sequence length="199" mass="22961">YRRAADPPGDHGRGQSFFTPAARSEIQKKGVIVLRDASANKCGVISSSYEIMANLLMTPKEFLAHKEAYVQDVLVILEKRAEEEARLIFQRHREGNGQLFYTDISNAISTEINDHYARLFNYFQTRPDLCDQPLFRKVLLSHLPGLIREVPQFRTRVKDMPTKIKHAILSSEIATRIVYRGGWEMDFESRLNAFLKDQF</sequence>
<reference evidence="3" key="2">
    <citation type="journal article" date="2011" name="Microb. Ecol.">
        <title>Taxonomic and Functional Metagenomic Profiling of the Microbial Community in the Anoxic Sediment of a Sub-saline Shallow Lake (Laguna de Carrizo, Central Spain).</title>
        <authorList>
            <person name="Ferrer M."/>
            <person name="Guazzaroni M.E."/>
            <person name="Richter M."/>
            <person name="Garcia-Salamanca A."/>
            <person name="Yarza P."/>
            <person name="Suarez-Suarez A."/>
            <person name="Solano J."/>
            <person name="Alcaide M."/>
            <person name="van Dillewijn P."/>
            <person name="Molina-Henares M.A."/>
            <person name="Lopez-Cortes N."/>
            <person name="Al-Ramahi Y."/>
            <person name="Guerrero C."/>
            <person name="Acosta A."/>
            <person name="de Eugenio L.I."/>
            <person name="Martinez V."/>
            <person name="Marques S."/>
            <person name="Rojo F."/>
            <person name="Santero E."/>
            <person name="Genilloud O."/>
            <person name="Perez-Perez J."/>
            <person name="Rossello-Mora R."/>
            <person name="Ramos J.L."/>
        </authorList>
    </citation>
    <scope>NUCLEOTIDE SEQUENCE</scope>
</reference>
<name>D9PLW7_9ZZZZ</name>
<dbReference type="Gene3D" id="3.40.50.720">
    <property type="entry name" value="NAD(P)-binding Rossmann-like Domain"/>
    <property type="match status" value="1"/>
</dbReference>
<dbReference type="SUPFAM" id="SSF51735">
    <property type="entry name" value="NAD(P)-binding Rossmann-fold domains"/>
    <property type="match status" value="1"/>
</dbReference>
<accession>D9PLW7</accession>